<dbReference type="Proteomes" id="UP000281708">
    <property type="component" value="Unassembled WGS sequence"/>
</dbReference>
<dbReference type="EMBL" id="RDBE01000010">
    <property type="protein sequence ID" value="RLV48179.1"/>
    <property type="molecule type" value="Genomic_DNA"/>
</dbReference>
<comment type="caution">
    <text evidence="2">The sequence shown here is derived from an EMBL/GenBank/DDBJ whole genome shotgun (WGS) entry which is preliminary data.</text>
</comment>
<feature type="domain" description="Bacterial bifunctional deaminase-reductase C-terminal" evidence="1">
    <location>
        <begin position="4"/>
        <end position="176"/>
    </location>
</feature>
<dbReference type="RefSeq" id="WP_121807684.1">
    <property type="nucleotide sequence ID" value="NZ_RDBE01000010.1"/>
</dbReference>
<organism evidence="2 3">
    <name type="scientific">Nocardioides mangrovicus</name>
    <dbReference type="NCBI Taxonomy" id="2478913"/>
    <lineage>
        <taxon>Bacteria</taxon>
        <taxon>Bacillati</taxon>
        <taxon>Actinomycetota</taxon>
        <taxon>Actinomycetes</taxon>
        <taxon>Propionibacteriales</taxon>
        <taxon>Nocardioidaceae</taxon>
        <taxon>Nocardioides</taxon>
    </lineage>
</organism>
<dbReference type="OrthoDB" id="3471498at2"/>
<evidence type="ECO:0000259" key="1">
    <source>
        <dbReference type="Pfam" id="PF01872"/>
    </source>
</evidence>
<sequence>MRPLVVTQNMSLDGSIEFLGDWFDPSDSDEQLAAQMREFTAREEAMLLGRQTFEDFRGYWPQQTDDTTGTAEALDRVQKYVVSATLGDPEWQNSTVLGADWLERVRELKAGGDGEICLTGSIRLCHAVLEAGLVDEIRLVIYPVVQGRGRRLFPDGYETSALRPLESRVFDNGVVLLRHAVG</sequence>
<dbReference type="AlphaFoldDB" id="A0A3L8P0Q8"/>
<dbReference type="GO" id="GO:0009231">
    <property type="term" value="P:riboflavin biosynthetic process"/>
    <property type="evidence" value="ECO:0007669"/>
    <property type="project" value="InterPro"/>
</dbReference>
<dbReference type="GO" id="GO:0008703">
    <property type="term" value="F:5-amino-6-(5-phosphoribosylamino)uracil reductase activity"/>
    <property type="evidence" value="ECO:0007669"/>
    <property type="project" value="InterPro"/>
</dbReference>
<dbReference type="PANTHER" id="PTHR38011">
    <property type="entry name" value="DIHYDROFOLATE REDUCTASE FAMILY PROTEIN (AFU_ORTHOLOGUE AFUA_8G06820)"/>
    <property type="match status" value="1"/>
</dbReference>
<evidence type="ECO:0000313" key="3">
    <source>
        <dbReference type="Proteomes" id="UP000281708"/>
    </source>
</evidence>
<dbReference type="InterPro" id="IPR024072">
    <property type="entry name" value="DHFR-like_dom_sf"/>
</dbReference>
<gene>
    <name evidence="2" type="ORF">D9V37_19095</name>
</gene>
<protein>
    <submittedName>
        <fullName evidence="2">Dihydrofolate reductase</fullName>
    </submittedName>
</protein>
<dbReference type="Gene3D" id="3.40.430.10">
    <property type="entry name" value="Dihydrofolate Reductase, subunit A"/>
    <property type="match status" value="1"/>
</dbReference>
<reference evidence="2 3" key="1">
    <citation type="submission" date="2018-10" db="EMBL/GenBank/DDBJ databases">
        <title>Marmoricola sp. 4Q3S-7 whole genome shotgun sequence.</title>
        <authorList>
            <person name="Li F."/>
        </authorList>
    </citation>
    <scope>NUCLEOTIDE SEQUENCE [LARGE SCALE GENOMIC DNA]</scope>
    <source>
        <strain evidence="2 3">4Q3S-7</strain>
    </source>
</reference>
<proteinExistence type="predicted"/>
<dbReference type="InterPro" id="IPR002734">
    <property type="entry name" value="RibDG_C"/>
</dbReference>
<accession>A0A3L8P0Q8</accession>
<keyword evidence="3" id="KW-1185">Reference proteome</keyword>
<dbReference type="InterPro" id="IPR050765">
    <property type="entry name" value="Riboflavin_Biosynth_HTPR"/>
</dbReference>
<dbReference type="Pfam" id="PF01872">
    <property type="entry name" value="RibD_C"/>
    <property type="match status" value="1"/>
</dbReference>
<dbReference type="SUPFAM" id="SSF53597">
    <property type="entry name" value="Dihydrofolate reductase-like"/>
    <property type="match status" value="1"/>
</dbReference>
<dbReference type="PANTHER" id="PTHR38011:SF2">
    <property type="entry name" value="BIFUNCTIONAL DEAMINASE-REDUCTASE DOMAIN PROTEIN"/>
    <property type="match status" value="1"/>
</dbReference>
<evidence type="ECO:0000313" key="2">
    <source>
        <dbReference type="EMBL" id="RLV48179.1"/>
    </source>
</evidence>
<name>A0A3L8P0Q8_9ACTN</name>